<dbReference type="AlphaFoldDB" id="A0A9N7R5Y7"/>
<feature type="non-terminal residue" evidence="1">
    <location>
        <position position="120"/>
    </location>
</feature>
<dbReference type="EMBL" id="CACSLK010014277">
    <property type="protein sequence ID" value="CAA0816482.1"/>
    <property type="molecule type" value="Genomic_DNA"/>
</dbReference>
<dbReference type="Proteomes" id="UP001153555">
    <property type="component" value="Unassembled WGS sequence"/>
</dbReference>
<sequence>PDDLYYDCRQNNAVEFMKNIFDLDEYSSRHVDPLIPQADRVIQRGELRGFLEDFKRAALLERYGRTREVNHAAIENTGIAALHALSKILLDHASFEHYGDSSYLTTADATFIGIALPACV</sequence>
<accession>A0A9N7R5Y7</accession>
<keyword evidence="2" id="KW-1185">Reference proteome</keyword>
<feature type="non-terminal residue" evidence="1">
    <location>
        <position position="1"/>
    </location>
</feature>
<evidence type="ECO:0000313" key="1">
    <source>
        <dbReference type="EMBL" id="CAA0816482.1"/>
    </source>
</evidence>
<reference evidence="1" key="1">
    <citation type="submission" date="2019-12" db="EMBL/GenBank/DDBJ databases">
        <authorList>
            <person name="Scholes J."/>
        </authorList>
    </citation>
    <scope>NUCLEOTIDE SEQUENCE</scope>
</reference>
<proteinExistence type="predicted"/>
<name>A0A9N7R5Y7_STRHE</name>
<comment type="caution">
    <text evidence="1">The sequence shown here is derived from an EMBL/GenBank/DDBJ whole genome shotgun (WGS) entry which is preliminary data.</text>
</comment>
<organism evidence="1 2">
    <name type="scientific">Striga hermonthica</name>
    <name type="common">Purple witchweed</name>
    <name type="synonym">Buchnera hermonthica</name>
    <dbReference type="NCBI Taxonomy" id="68872"/>
    <lineage>
        <taxon>Eukaryota</taxon>
        <taxon>Viridiplantae</taxon>
        <taxon>Streptophyta</taxon>
        <taxon>Embryophyta</taxon>
        <taxon>Tracheophyta</taxon>
        <taxon>Spermatophyta</taxon>
        <taxon>Magnoliopsida</taxon>
        <taxon>eudicotyledons</taxon>
        <taxon>Gunneridae</taxon>
        <taxon>Pentapetalae</taxon>
        <taxon>asterids</taxon>
        <taxon>lamiids</taxon>
        <taxon>Lamiales</taxon>
        <taxon>Orobanchaceae</taxon>
        <taxon>Buchnereae</taxon>
        <taxon>Striga</taxon>
    </lineage>
</organism>
<gene>
    <name evidence="1" type="ORF">SHERM_16348</name>
</gene>
<evidence type="ECO:0000313" key="2">
    <source>
        <dbReference type="Proteomes" id="UP001153555"/>
    </source>
</evidence>
<protein>
    <submittedName>
        <fullName evidence="1">Uncharacterized protein</fullName>
    </submittedName>
</protein>